<evidence type="ECO:0000313" key="8">
    <source>
        <dbReference type="Proteomes" id="UP000050795"/>
    </source>
</evidence>
<evidence type="ECO:0000256" key="2">
    <source>
        <dbReference type="ARBA" id="ARBA00022490"/>
    </source>
</evidence>
<accession>A0AA85K286</accession>
<dbReference type="InterPro" id="IPR055215">
    <property type="entry name" value="SPMIP5_dom"/>
</dbReference>
<feature type="domain" description="Ciliary microtubule inner protein 2A-C-like" evidence="6">
    <location>
        <begin position="25"/>
        <end position="51"/>
    </location>
</feature>
<dbReference type="PANTHER" id="PTHR22146">
    <property type="entry name" value="CAT EYE SYNDROME CRITICAL REGION PROTEIN 6"/>
    <property type="match status" value="1"/>
</dbReference>
<evidence type="ECO:0000259" key="7">
    <source>
        <dbReference type="Pfam" id="PF22573"/>
    </source>
</evidence>
<dbReference type="InterPro" id="IPR018902">
    <property type="entry name" value="CMI2A-C-like_dom"/>
</dbReference>
<keyword evidence="4" id="KW-0966">Cell projection</keyword>
<evidence type="ECO:0000259" key="6">
    <source>
        <dbReference type="Pfam" id="PF10629"/>
    </source>
</evidence>
<keyword evidence="3" id="KW-0206">Cytoskeleton</keyword>
<evidence type="ECO:0000256" key="1">
    <source>
        <dbReference type="ARBA" id="ARBA00004430"/>
    </source>
</evidence>
<dbReference type="WBParaSite" id="TREG1_61370.2">
    <property type="protein sequence ID" value="TREG1_61370.2"/>
    <property type="gene ID" value="TREG1_61370"/>
</dbReference>
<keyword evidence="2" id="KW-0963">Cytoplasm</keyword>
<dbReference type="PANTHER" id="PTHR22146:SF17">
    <property type="entry name" value="PROTEIN FAM166B-LIKE PROTEIN"/>
    <property type="match status" value="1"/>
</dbReference>
<protein>
    <submittedName>
        <fullName evidence="9">Uncharacterized protein</fullName>
    </submittedName>
</protein>
<dbReference type="AlphaFoldDB" id="A0AA85K286"/>
<evidence type="ECO:0000256" key="4">
    <source>
        <dbReference type="ARBA" id="ARBA00023273"/>
    </source>
</evidence>
<comment type="similarity">
    <text evidence="5">Belongs to the CIMIP2 family.</text>
</comment>
<proteinExistence type="inferred from homology"/>
<name>A0AA85K286_TRIRE</name>
<evidence type="ECO:0000313" key="9">
    <source>
        <dbReference type="WBParaSite" id="TREG1_61370.2"/>
    </source>
</evidence>
<dbReference type="Proteomes" id="UP000050795">
    <property type="component" value="Unassembled WGS sequence"/>
</dbReference>
<feature type="domain" description="Sperm-associated microtubule inner protein 5" evidence="7">
    <location>
        <begin position="191"/>
        <end position="233"/>
    </location>
</feature>
<evidence type="ECO:0000256" key="5">
    <source>
        <dbReference type="ARBA" id="ARBA00035661"/>
    </source>
</evidence>
<evidence type="ECO:0000256" key="3">
    <source>
        <dbReference type="ARBA" id="ARBA00023212"/>
    </source>
</evidence>
<keyword evidence="8" id="KW-1185">Reference proteome</keyword>
<comment type="subcellular location">
    <subcellularLocation>
        <location evidence="1">Cytoplasm</location>
        <location evidence="1">Cytoskeleton</location>
        <location evidence="1">Cilium axoneme</location>
    </subcellularLocation>
</comment>
<dbReference type="Pfam" id="PF22573">
    <property type="entry name" value="SPMIP5"/>
    <property type="match status" value="1"/>
</dbReference>
<sequence length="330" mass="37437">MTSIEYGGGPTLEQRQAFTNLEEGGHVPGYMGFCPQFKYRYGHSFGKETAEIAKELPYYNGPRTQHPHHLYPVIGKDKTGVVRSVFSDEVPGRMLPKPAGDNKYFEGMIPGYSGDVPHMDFKFGGTYRNLSDECVDQFVREYKCTEQKRNELKELASLFPKLRPVAHDPLIRDHLNVWTDDMIKKNFGVNIVKGPTEPPIPGYQGFLPRVETTDAGLAKRFHEAAKSGLESFRAECRNHFDNLDIPTTSLDTSPQMARIDPLTSSSKYHSSRIFRQEGMIPDYEGHIHGYKFQIGQNFGNATRDLEVCAHPYSSYGEYTKAKYLAQKYLS</sequence>
<dbReference type="Pfam" id="PF10629">
    <property type="entry name" value="CMI2B-like"/>
    <property type="match status" value="1"/>
</dbReference>
<dbReference type="GO" id="GO:0015630">
    <property type="term" value="C:microtubule cytoskeleton"/>
    <property type="evidence" value="ECO:0007669"/>
    <property type="project" value="UniProtKB-ARBA"/>
</dbReference>
<reference evidence="8" key="1">
    <citation type="submission" date="2022-06" db="EMBL/GenBank/DDBJ databases">
        <authorList>
            <person name="Berger JAMES D."/>
            <person name="Berger JAMES D."/>
        </authorList>
    </citation>
    <scope>NUCLEOTIDE SEQUENCE [LARGE SCALE GENOMIC DNA]</scope>
</reference>
<organism evidence="8 9">
    <name type="scientific">Trichobilharzia regenti</name>
    <name type="common">Nasal bird schistosome</name>
    <dbReference type="NCBI Taxonomy" id="157069"/>
    <lineage>
        <taxon>Eukaryota</taxon>
        <taxon>Metazoa</taxon>
        <taxon>Spiralia</taxon>
        <taxon>Lophotrochozoa</taxon>
        <taxon>Platyhelminthes</taxon>
        <taxon>Trematoda</taxon>
        <taxon>Digenea</taxon>
        <taxon>Strigeidida</taxon>
        <taxon>Schistosomatoidea</taxon>
        <taxon>Schistosomatidae</taxon>
        <taxon>Trichobilharzia</taxon>
    </lineage>
</organism>
<dbReference type="GO" id="GO:0005930">
    <property type="term" value="C:axoneme"/>
    <property type="evidence" value="ECO:0007669"/>
    <property type="project" value="UniProtKB-SubCell"/>
</dbReference>
<reference evidence="9" key="2">
    <citation type="submission" date="2023-11" db="UniProtKB">
        <authorList>
            <consortium name="WormBaseParasite"/>
        </authorList>
    </citation>
    <scope>IDENTIFICATION</scope>
</reference>